<feature type="region of interest" description="Disordered" evidence="1">
    <location>
        <begin position="88"/>
        <end position="163"/>
    </location>
</feature>
<feature type="compositionally biased region" description="Polar residues" evidence="1">
    <location>
        <begin position="154"/>
        <end position="163"/>
    </location>
</feature>
<dbReference type="AlphaFoldDB" id="A0AAN8NA30"/>
<evidence type="ECO:0000256" key="1">
    <source>
        <dbReference type="SAM" id="MobiDB-lite"/>
    </source>
</evidence>
<evidence type="ECO:0008006" key="4">
    <source>
        <dbReference type="Google" id="ProtNLM"/>
    </source>
</evidence>
<evidence type="ECO:0000313" key="3">
    <source>
        <dbReference type="Proteomes" id="UP001307849"/>
    </source>
</evidence>
<feature type="compositionally biased region" description="Polar residues" evidence="1">
    <location>
        <begin position="122"/>
        <end position="133"/>
    </location>
</feature>
<protein>
    <recommendedName>
        <fullName evidence="4">Serine protease</fullName>
    </recommendedName>
</protein>
<sequence>MMLCGVGANEGVAGALTLLVAGATTRHAGKSKTDMRASSEWMHMDNCSCILKRMFQLPLGPKACSSKYNVTAIHLAFKRRKRAGSSILSTISQIRDAPPESRDVPSEPQGVPSGPQDVPSIEPQNIPSKSQNTPPEPHNVPSGPQNVPFEPQDVPSSEPQNIPSEPLVVIPELQDNVPKPGLRNFARLREVVAESLDTTAELIDATAELNDVTTEPRNAPTEPRKAAVKRDNTVRIQETTAGPQDTTARPQYNTSGLRDTTTRLRDTTTGIRDATAGPAPRATAGDISIFQHPDWYDRADKALDLSLTGAQAGNWKRWTVKLEFTQQGSKRTGTAFYINLDQKFGRILLTAGHNLISNKGEMVQDMKISDTGESIAPEQIFIAEEYKNNPTEESKIHDYGMILLPGPPQGGFGFSLKMAEAQGSEMKLPAVNIIGYHSNVQEPEFYSGRVSRVMPKFIKYSIKSVPGNSGGPVWVGGEGGETVIGIHNYGGEAPTKGKKSSNSAAQGTRIHLGVIQDICRWTAGSMHGVGHLSMRLAVCGLKPPHDKYPDPEINFYLKFTKGVATGKARLGAEDLDTTFDVVPGLTYSWASVEPTGPNPKLPPAKYVFMFNEPASWQVNSDDEDSDASGENPICQAITPPRQPWLRWRTDRNINRVELSEKLRDDSFVTLDPKAKGFQVVQGQNKLRMMVDQVEEMPPEGPEGLYELYESERVGFIPAQDKHTTNLYCVFKFA</sequence>
<keyword evidence="3" id="KW-1185">Reference proteome</keyword>
<dbReference type="SUPFAM" id="SSF50494">
    <property type="entry name" value="Trypsin-like serine proteases"/>
    <property type="match status" value="1"/>
</dbReference>
<dbReference type="EMBL" id="JAVHJM010000014">
    <property type="protein sequence ID" value="KAK6498027.1"/>
    <property type="molecule type" value="Genomic_DNA"/>
</dbReference>
<evidence type="ECO:0000313" key="2">
    <source>
        <dbReference type="EMBL" id="KAK6498027.1"/>
    </source>
</evidence>
<dbReference type="InterPro" id="IPR043504">
    <property type="entry name" value="Peptidase_S1_PA_chymotrypsin"/>
</dbReference>
<dbReference type="Gene3D" id="2.40.10.10">
    <property type="entry name" value="Trypsin-like serine proteases"/>
    <property type="match status" value="2"/>
</dbReference>
<dbReference type="Proteomes" id="UP001307849">
    <property type="component" value="Unassembled WGS sequence"/>
</dbReference>
<organism evidence="2 3">
    <name type="scientific">Arthrobotrys conoides</name>
    <dbReference type="NCBI Taxonomy" id="74498"/>
    <lineage>
        <taxon>Eukaryota</taxon>
        <taxon>Fungi</taxon>
        <taxon>Dikarya</taxon>
        <taxon>Ascomycota</taxon>
        <taxon>Pezizomycotina</taxon>
        <taxon>Orbiliomycetes</taxon>
        <taxon>Orbiliales</taxon>
        <taxon>Orbiliaceae</taxon>
        <taxon>Arthrobotrys</taxon>
    </lineage>
</organism>
<name>A0AAN8NA30_9PEZI</name>
<proteinExistence type="predicted"/>
<comment type="caution">
    <text evidence="2">The sequence shown here is derived from an EMBL/GenBank/DDBJ whole genome shotgun (WGS) entry which is preliminary data.</text>
</comment>
<gene>
    <name evidence="2" type="ORF">TWF506_004270</name>
</gene>
<dbReference type="InterPro" id="IPR009003">
    <property type="entry name" value="Peptidase_S1_PA"/>
</dbReference>
<accession>A0AAN8NA30</accession>
<reference evidence="2 3" key="1">
    <citation type="submission" date="2019-10" db="EMBL/GenBank/DDBJ databases">
        <authorList>
            <person name="Palmer J.M."/>
        </authorList>
    </citation>
    <scope>NUCLEOTIDE SEQUENCE [LARGE SCALE GENOMIC DNA]</scope>
    <source>
        <strain evidence="2 3">TWF506</strain>
    </source>
</reference>